<evidence type="ECO:0000313" key="2">
    <source>
        <dbReference type="Proteomes" id="UP000765509"/>
    </source>
</evidence>
<dbReference type="OrthoDB" id="3039677at2759"/>
<reference evidence="1" key="1">
    <citation type="submission" date="2021-03" db="EMBL/GenBank/DDBJ databases">
        <title>Draft genome sequence of rust myrtle Austropuccinia psidii MF-1, a brazilian biotype.</title>
        <authorList>
            <person name="Quecine M.C."/>
            <person name="Pachon D.M.R."/>
            <person name="Bonatelli M.L."/>
            <person name="Correr F.H."/>
            <person name="Franceschini L.M."/>
            <person name="Leite T.F."/>
            <person name="Margarido G.R.A."/>
            <person name="Almeida C.A."/>
            <person name="Ferrarezi J.A."/>
            <person name="Labate C.A."/>
        </authorList>
    </citation>
    <scope>NUCLEOTIDE SEQUENCE</scope>
    <source>
        <strain evidence="1">MF-1</strain>
    </source>
</reference>
<gene>
    <name evidence="1" type="ORF">O181_029550</name>
</gene>
<comment type="caution">
    <text evidence="1">The sequence shown here is derived from an EMBL/GenBank/DDBJ whole genome shotgun (WGS) entry which is preliminary data.</text>
</comment>
<dbReference type="AlphaFoldDB" id="A0A9Q3H5B1"/>
<keyword evidence="2" id="KW-1185">Reference proteome</keyword>
<proteinExistence type="predicted"/>
<protein>
    <submittedName>
        <fullName evidence="1">Uncharacterized protein</fullName>
    </submittedName>
</protein>
<sequence>MLRPIIDEIYELNNGLTIPTPEYPHGQKVAVKVVTLVGDIVAAHKAEGFKSNSANKLCSWFEVNVSTQQKLKLERSCTGRKFLEATKHWKDTLSKVSQEKVAIRTGVHCTGSMEENFMSKFCQRKRLEFFKDQKTDNEEKSLHKNLEFNDKTYFALLKYLKQSHPDLCDYSMLPHPDNSLVLRKFSRNLKSINWPTGLKLSMEAPNNFVKLKSGLNEQFGIIRCILDLSDPKMNSGPFIVLEEYELVNNREQDFKQVEMLLHGLDLAHVLPTQQLVFVPVSDGLGLAAYLQLPD</sequence>
<name>A0A9Q3H5B1_9BASI</name>
<evidence type="ECO:0000313" key="1">
    <source>
        <dbReference type="EMBL" id="MBW0489835.1"/>
    </source>
</evidence>
<dbReference type="EMBL" id="AVOT02010283">
    <property type="protein sequence ID" value="MBW0489835.1"/>
    <property type="molecule type" value="Genomic_DNA"/>
</dbReference>
<accession>A0A9Q3H5B1</accession>
<organism evidence="1 2">
    <name type="scientific">Austropuccinia psidii MF-1</name>
    <dbReference type="NCBI Taxonomy" id="1389203"/>
    <lineage>
        <taxon>Eukaryota</taxon>
        <taxon>Fungi</taxon>
        <taxon>Dikarya</taxon>
        <taxon>Basidiomycota</taxon>
        <taxon>Pucciniomycotina</taxon>
        <taxon>Pucciniomycetes</taxon>
        <taxon>Pucciniales</taxon>
        <taxon>Sphaerophragmiaceae</taxon>
        <taxon>Austropuccinia</taxon>
    </lineage>
</organism>
<dbReference type="Proteomes" id="UP000765509">
    <property type="component" value="Unassembled WGS sequence"/>
</dbReference>